<protein>
    <recommendedName>
        <fullName evidence="5">ABC transporter domain-containing protein</fullName>
    </recommendedName>
</protein>
<dbReference type="PROSITE" id="PS50893">
    <property type="entry name" value="ABC_TRANSPORTER_2"/>
    <property type="match status" value="2"/>
</dbReference>
<dbReference type="PANTHER" id="PTHR43790:SF9">
    <property type="entry name" value="GALACTOFURANOSE TRANSPORTER ATP-BINDING PROTEIN YTFR"/>
    <property type="match status" value="1"/>
</dbReference>
<dbReference type="GO" id="GO:0016887">
    <property type="term" value="F:ATP hydrolysis activity"/>
    <property type="evidence" value="ECO:0007669"/>
    <property type="project" value="InterPro"/>
</dbReference>
<dbReference type="GO" id="GO:0005524">
    <property type="term" value="F:ATP binding"/>
    <property type="evidence" value="ECO:0007669"/>
    <property type="project" value="UniProtKB-KW"/>
</dbReference>
<evidence type="ECO:0000256" key="3">
    <source>
        <dbReference type="ARBA" id="ARBA00022741"/>
    </source>
</evidence>
<dbReference type="PANTHER" id="PTHR43790">
    <property type="entry name" value="CARBOHYDRATE TRANSPORT ATP-BINDING PROTEIN MG119-RELATED"/>
    <property type="match status" value="1"/>
</dbReference>
<dbReference type="CDD" id="cd03216">
    <property type="entry name" value="ABC_Carb_Monos_I"/>
    <property type="match status" value="1"/>
</dbReference>
<feature type="domain" description="ABC transporter" evidence="5">
    <location>
        <begin position="1"/>
        <end position="212"/>
    </location>
</feature>
<name>A0A2R7Y139_9ARCH</name>
<dbReference type="Proteomes" id="UP000244066">
    <property type="component" value="Unassembled WGS sequence"/>
</dbReference>
<dbReference type="InterPro" id="IPR050107">
    <property type="entry name" value="ABC_carbohydrate_import_ATPase"/>
</dbReference>
<dbReference type="InterPro" id="IPR017871">
    <property type="entry name" value="ABC_transporter-like_CS"/>
</dbReference>
<dbReference type="InterPro" id="IPR003439">
    <property type="entry name" value="ABC_transporter-like_ATP-bd"/>
</dbReference>
<evidence type="ECO:0000259" key="5">
    <source>
        <dbReference type="PROSITE" id="PS50893"/>
    </source>
</evidence>
<accession>A0A2R7Y139</accession>
<dbReference type="SMART" id="SM00382">
    <property type="entry name" value="AAA"/>
    <property type="match status" value="2"/>
</dbReference>
<sequence length="480" mass="52754">MPGEVHALLGENAAGKTTLMNILYGLYQPDEGEIYVKGKRVRIRSPADSIRLGIGMVHQSFRLIPVHTVWENVVLGLKEAGFVLNRKKLTDMVKKFCEEYGWNIDPNARVWQLSVGEKQQVELLKLLVRRAEVLILDEPTSVLTPQETKGLFKAIRTMAKSGKGIIFITHKLEEALEVSDRVTVMRKGRVVATKPTGEVTAEELANLMIGRPVLFKIEKPEVKKGGIVLEAKGLKVMGDRGVLALDGVNLCAHSGEIVGIAGIAGNGQEELMEALAGLRRVEAGKVFIDGEDVTNKGAGYLIGKGVSYIPPESTRWAIVRDMRLVENIALKFYRSRDFSGMLRIDWHKLFEFSRKLIDEYGIAAHSPSTLAGTLSGGNLQRVVLARELSATQDGKVPRLILAAYPTKGLDVAATEFVHSLLLKHRSMGSAIVFLSEDLEEIMMLSDRIVVISKGKVVGEFLSKEKTVEEVGMMMLKGSAA</sequence>
<keyword evidence="1" id="KW-0813">Transport</keyword>
<evidence type="ECO:0000256" key="1">
    <source>
        <dbReference type="ARBA" id="ARBA00022448"/>
    </source>
</evidence>
<keyword evidence="2" id="KW-0677">Repeat</keyword>
<reference evidence="6 7" key="1">
    <citation type="submission" date="2017-04" db="EMBL/GenBank/DDBJ databases">
        <title>Draft Aigarchaeota genome from a New Zealand hot spring.</title>
        <authorList>
            <person name="Reysenbach A.-L."/>
            <person name="Donaho J.A."/>
            <person name="Gerhart J."/>
            <person name="Kelley J.F."/>
            <person name="Kouba K."/>
            <person name="Podar M."/>
            <person name="Stott M."/>
        </authorList>
    </citation>
    <scope>NUCLEOTIDE SEQUENCE [LARGE SCALE GENOMIC DNA]</scope>
    <source>
        <strain evidence="6">NZ13_MG1</strain>
    </source>
</reference>
<evidence type="ECO:0000313" key="6">
    <source>
        <dbReference type="EMBL" id="PUA31173.1"/>
    </source>
</evidence>
<dbReference type="Gene3D" id="3.40.50.300">
    <property type="entry name" value="P-loop containing nucleotide triphosphate hydrolases"/>
    <property type="match status" value="2"/>
</dbReference>
<dbReference type="EMBL" id="NDWU01000024">
    <property type="protein sequence ID" value="PUA31173.1"/>
    <property type="molecule type" value="Genomic_DNA"/>
</dbReference>
<keyword evidence="4" id="KW-0067">ATP-binding</keyword>
<evidence type="ECO:0000256" key="2">
    <source>
        <dbReference type="ARBA" id="ARBA00022737"/>
    </source>
</evidence>
<evidence type="ECO:0000313" key="7">
    <source>
        <dbReference type="Proteomes" id="UP000244066"/>
    </source>
</evidence>
<organism evidence="6 7">
    <name type="scientific">Candidatus Terraquivivens tikiterensis</name>
    <dbReference type="NCBI Taxonomy" id="1980982"/>
    <lineage>
        <taxon>Archaea</taxon>
        <taxon>Nitrososphaerota</taxon>
        <taxon>Candidatus Wolframiiraptoraceae</taxon>
        <taxon>Candidatus Terraquivivens</taxon>
    </lineage>
</organism>
<keyword evidence="3" id="KW-0547">Nucleotide-binding</keyword>
<dbReference type="PROSITE" id="PS00211">
    <property type="entry name" value="ABC_TRANSPORTER_1"/>
    <property type="match status" value="1"/>
</dbReference>
<dbReference type="SUPFAM" id="SSF52540">
    <property type="entry name" value="P-loop containing nucleoside triphosphate hydrolases"/>
    <property type="match status" value="2"/>
</dbReference>
<proteinExistence type="predicted"/>
<dbReference type="CDD" id="cd03215">
    <property type="entry name" value="ABC_Carb_Monos_II"/>
    <property type="match status" value="1"/>
</dbReference>
<dbReference type="InterPro" id="IPR027417">
    <property type="entry name" value="P-loop_NTPase"/>
</dbReference>
<dbReference type="InterPro" id="IPR003593">
    <property type="entry name" value="AAA+_ATPase"/>
</dbReference>
<gene>
    <name evidence="6" type="ORF">B9J98_07465</name>
</gene>
<dbReference type="Pfam" id="PF00005">
    <property type="entry name" value="ABC_tran"/>
    <property type="match status" value="2"/>
</dbReference>
<comment type="caution">
    <text evidence="6">The sequence shown here is derived from an EMBL/GenBank/DDBJ whole genome shotgun (WGS) entry which is preliminary data.</text>
</comment>
<feature type="domain" description="ABC transporter" evidence="5">
    <location>
        <begin position="229"/>
        <end position="478"/>
    </location>
</feature>
<evidence type="ECO:0000256" key="4">
    <source>
        <dbReference type="ARBA" id="ARBA00022840"/>
    </source>
</evidence>
<dbReference type="AlphaFoldDB" id="A0A2R7Y139"/>